<dbReference type="SMART" id="SM01307">
    <property type="entry name" value="RICTOR_M"/>
    <property type="match status" value="1"/>
</dbReference>
<dbReference type="SMART" id="SM01310">
    <property type="entry name" value="RICTOR_V"/>
    <property type="match status" value="1"/>
</dbReference>
<sequence>MDNIDLPLSSSSSIKLRSESERARSATLNSIDIAFHSVDRNRTGQQQHENDNTLLSTTSSPQSKSGKNQSRPPRPDIKRARSATMSMLQDNSSFHSIQNTESPTWLLSDLLSNLAVFKDKNEYSIVAKANDLVMLFQQHPNLKHDVQIKAVLPRIQFMLYHPVSEVRSSCYRIIRYLIVNYESLMILVQQKLLIYIIISLSNTRNVSVIEMEQSLKLIREFLTVDKGSDLLSVGVIKTLITIVEENGDSNNNGFGNINGNSDHEGIITKGIENIPEGFKNACLETICEITLLNPELICHSGGFKLIINSILDRPIEIGSTCLMIVLKLLDFENSRKFVRNGFDLDSLISIYSNLSDHDDETSLDNNSTRIRKTSNYKLQKISFLISTLLKNFNGIIAYSINDFTSIKNLLMNLQKKNTKVRESILDLLLDALMIQSFPWLKNSPIGDSITRYNELFNSGYQFKFEFKPLDDEFSKNILHHHQGLLALILIKNGIFKQLTQIIEENRGIDIPSHSIEHKRATMLLTNLYAMANNYLPAELIGEKSLLPDLSLCASFEIFNETRHEFRPTAEYNQHVKSSIKQLNIQAKYNIDDNAFKTMISNSKILAVKEFEDWNWQLLLTLIQGPLGNPKRFDEVLEKVPKFFKRLLSFYRPFKYRFSTVVLTKDKNSFKYINIGCQLIELFLSLDNGIKYLSKSKLLPQISEIVAQIDPFSGITSRDSILSEKRLETTASVGYLRFIGVLSSHSSGIRLLEQWQFFTLFLNIISSSTESETNNLFILTIFKYADFCIDSPFRNILEMATRVSNFKIKNYLLKHVLPRLIKTEECSLFTIRILVENLYSIGPSKKGNGDEDIVMKSIEILYQYYQEDNFLNLDTLIQYQPSIEILQRYLLGKKLLINFLRFPQGFKYLERLGYLEEKFNKLTQVQDFKYLYKINSIIQYQFFPHVFHANNGLNDDNGDVDDQLSIYFLKNLLSTEEGLNFFQFGKGKEFLDSILLSTEIIFQQISQDSKFHDIENQDDEEVRFLINAVKQNLWLIGNLALGEFGIQLLDPMYNNSLNANNNSIINIIIENFRTCSIWQIRGICFYVLGMIASTIEGIEILDEFNWVSCVDQYGNCKRLSYPKFGKLVEIFNIEMSNPYRDTRYYHIFNSIPLEVTEPNSSTINNDGDDGVEELAISDNTDKSTNANGGETEEDQVKVSLRRKIIVLITNLQAVLSKIVNKSIRELNKLRSIYPEVFNSDIELFLEIMKLIDKANFSYHQRSFILNLFLKKDTKILENLNKK</sequence>
<dbReference type="OrthoDB" id="271111at2759"/>
<dbReference type="GO" id="GO:0031932">
    <property type="term" value="C:TORC2 complex"/>
    <property type="evidence" value="ECO:0007669"/>
    <property type="project" value="InterPro"/>
</dbReference>
<dbReference type="SMART" id="SM01303">
    <property type="entry name" value="RasGEF_N_2"/>
    <property type="match status" value="1"/>
</dbReference>
<dbReference type="SMART" id="SM01308">
    <property type="entry name" value="RICTOR_N"/>
    <property type="match status" value="1"/>
</dbReference>
<evidence type="ECO:0000259" key="3">
    <source>
        <dbReference type="SMART" id="SM01307"/>
    </source>
</evidence>
<dbReference type="Pfam" id="PF14663">
    <property type="entry name" value="RasGEF_N_2"/>
    <property type="match status" value="1"/>
</dbReference>
<dbReference type="eggNOG" id="KOG3694">
    <property type="taxonomic scope" value="Eukaryota"/>
</dbReference>
<feature type="region of interest" description="Disordered" evidence="2">
    <location>
        <begin position="1"/>
        <end position="25"/>
    </location>
</feature>
<dbReference type="Pfam" id="PF14666">
    <property type="entry name" value="RICTOR_M"/>
    <property type="match status" value="1"/>
</dbReference>
<evidence type="ECO:0000313" key="7">
    <source>
        <dbReference type="EMBL" id="CAX40269.1"/>
    </source>
</evidence>
<evidence type="ECO:0000256" key="2">
    <source>
        <dbReference type="SAM" id="MobiDB-lite"/>
    </source>
</evidence>
<evidence type="ECO:0000313" key="6">
    <source>
        <dbReference type="CGD" id="CAL0000159992"/>
    </source>
</evidence>
<dbReference type="PANTHER" id="PTHR13298:SF11">
    <property type="entry name" value="RAPAMYCIN-INSENSITIVE COMPANION OF MTOR"/>
    <property type="match status" value="1"/>
</dbReference>
<dbReference type="RefSeq" id="XP_002422265.1">
    <property type="nucleotide sequence ID" value="XM_002422220.1"/>
</dbReference>
<evidence type="ECO:0000259" key="5">
    <source>
        <dbReference type="SMART" id="SM01310"/>
    </source>
</evidence>
<evidence type="ECO:0000259" key="4">
    <source>
        <dbReference type="SMART" id="SM01308"/>
    </source>
</evidence>
<feature type="region of interest" description="Disordered" evidence="2">
    <location>
        <begin position="38"/>
        <end position="77"/>
    </location>
</feature>
<dbReference type="InterPro" id="IPR028267">
    <property type="entry name" value="Pianissimo_N"/>
</dbReference>
<dbReference type="VEuPathDB" id="FungiDB:CD36_33190"/>
<dbReference type="InterPro" id="IPR016024">
    <property type="entry name" value="ARM-type_fold"/>
</dbReference>
<dbReference type="CGD" id="CAL0000159992">
    <property type="gene designation" value="Cd36_33190"/>
</dbReference>
<dbReference type="InterPro" id="IPR028268">
    <property type="entry name" value="Pianissimo_fam"/>
</dbReference>
<reference evidence="7 8" key="1">
    <citation type="journal article" date="2009" name="Genome Res.">
        <title>Comparative genomics of the fungal pathogens Candida dubliniensis and Candida albicans.</title>
        <authorList>
            <person name="Jackson A.P."/>
            <person name="Gamble J.A."/>
            <person name="Yeomans T."/>
            <person name="Moran G.P."/>
            <person name="Saunders D."/>
            <person name="Harris D."/>
            <person name="Aslett M."/>
            <person name="Barrell J.F."/>
            <person name="Butler G."/>
            <person name="Citiulo F."/>
            <person name="Coleman D.C."/>
            <person name="de Groot P.W.J."/>
            <person name="Goodwin T.J."/>
            <person name="Quail M.A."/>
            <person name="McQuillan J."/>
            <person name="Munro C.A."/>
            <person name="Pain A."/>
            <person name="Poulter R.T."/>
            <person name="Rajandream M.A."/>
            <person name="Renauld H."/>
            <person name="Spiering M.J."/>
            <person name="Tivey A."/>
            <person name="Gow N.A.R."/>
            <person name="Barrell B."/>
            <person name="Sullivan D.J."/>
            <person name="Berriman M."/>
        </authorList>
    </citation>
    <scope>NUCLEOTIDE SEQUENCE [LARGE SCALE GENOMIC DNA]</scope>
    <source>
        <strain evidence="8">CD36 / ATCC MYA-646 / CBS 7987 / NCPF 3949 / NRRL Y-17841</strain>
    </source>
</reference>
<dbReference type="Proteomes" id="UP000002605">
    <property type="component" value="Chromosome R"/>
</dbReference>
<dbReference type="Gene3D" id="1.25.10.10">
    <property type="entry name" value="Leucine-rich Repeat Variant"/>
    <property type="match status" value="1"/>
</dbReference>
<dbReference type="InterPro" id="IPR029452">
    <property type="entry name" value="RICTOR_V"/>
</dbReference>
<dbReference type="KEGG" id="cdu:CD36_33190"/>
<dbReference type="EMBL" id="FM992695">
    <property type="protein sequence ID" value="CAX40269.1"/>
    <property type="molecule type" value="Genomic_DNA"/>
</dbReference>
<accession>B9WMF6</accession>
<proteinExistence type="inferred from homology"/>
<protein>
    <submittedName>
        <fullName evidence="7">Subunit of TORC2 (Tor2p-Lst8p-Avo1-Avo2-Tsc11p-Bit61p), a membrane-associated complex that regulates actin cytoskeletal dynamics during polarized growth and cell wall integrity, putative</fullName>
    </submittedName>
</protein>
<evidence type="ECO:0000313" key="8">
    <source>
        <dbReference type="Proteomes" id="UP000002605"/>
    </source>
</evidence>
<feature type="domain" description="Rapamycin-insensitive companion of mTOR N-terminal" evidence="4">
    <location>
        <begin position="126"/>
        <end position="536"/>
    </location>
</feature>
<keyword evidence="8" id="KW-1185">Reference proteome</keyword>
<organism evidence="7 8">
    <name type="scientific">Candida dubliniensis (strain CD36 / ATCC MYA-646 / CBS 7987 / NCPF 3949 / NRRL Y-17841)</name>
    <name type="common">Yeast</name>
    <dbReference type="NCBI Taxonomy" id="573826"/>
    <lineage>
        <taxon>Eukaryota</taxon>
        <taxon>Fungi</taxon>
        <taxon>Dikarya</taxon>
        <taxon>Ascomycota</taxon>
        <taxon>Saccharomycotina</taxon>
        <taxon>Pichiomycetes</taxon>
        <taxon>Debaryomycetaceae</taxon>
        <taxon>Candida/Lodderomyces clade</taxon>
        <taxon>Candida</taxon>
    </lineage>
</organism>
<dbReference type="InterPro" id="IPR029451">
    <property type="entry name" value="RICTOR_M"/>
</dbReference>
<dbReference type="HOGENOM" id="CLU_001013_0_0_1"/>
<gene>
    <name evidence="6" type="ordered locus">Cd36_33190</name>
    <name evidence="7" type="ORF">CD36_33190</name>
</gene>
<dbReference type="PANTHER" id="PTHR13298">
    <property type="entry name" value="CYTOSOLIC REGULATOR PIANISSIMO"/>
    <property type="match status" value="1"/>
</dbReference>
<name>B9WMF6_CANDC</name>
<comment type="similarity">
    <text evidence="1">Belongs to the RICTOR family.</text>
</comment>
<feature type="compositionally biased region" description="Polar residues" evidence="2">
    <location>
        <begin position="43"/>
        <end position="71"/>
    </location>
</feature>
<dbReference type="SUPFAM" id="SSF48371">
    <property type="entry name" value="ARM repeat"/>
    <property type="match status" value="1"/>
</dbReference>
<feature type="domain" description="Rapamycin-insensitive companion of mTOR middle" evidence="3">
    <location>
        <begin position="590"/>
        <end position="821"/>
    </location>
</feature>
<dbReference type="InterPro" id="IPR011989">
    <property type="entry name" value="ARM-like"/>
</dbReference>
<dbReference type="GeneID" id="8049414"/>
<dbReference type="Pfam" id="PF14668">
    <property type="entry name" value="RICTOR_V"/>
    <property type="match status" value="1"/>
</dbReference>
<feature type="domain" description="Rapamycin-insensitive companion of mTOR" evidence="5">
    <location>
        <begin position="1025"/>
        <end position="1107"/>
    </location>
</feature>
<dbReference type="Pfam" id="PF14664">
    <property type="entry name" value="RICTOR_N"/>
    <property type="match status" value="1"/>
</dbReference>
<evidence type="ECO:0000256" key="1">
    <source>
        <dbReference type="ARBA" id="ARBA00008878"/>
    </source>
</evidence>
<dbReference type="GO" id="GO:0038203">
    <property type="term" value="P:TORC2 signaling"/>
    <property type="evidence" value="ECO:0007669"/>
    <property type="project" value="TreeGrafter"/>
</dbReference>
<dbReference type="InterPro" id="IPR029453">
    <property type="entry name" value="Rictor_IV"/>
</dbReference>